<dbReference type="Gene3D" id="3.30.70.250">
    <property type="entry name" value="Malonyl-CoA ACP transacylase, ACP-binding"/>
    <property type="match status" value="1"/>
</dbReference>
<dbReference type="Pfam" id="PF00698">
    <property type="entry name" value="Acyl_transf_1"/>
    <property type="match status" value="1"/>
</dbReference>
<dbReference type="Proteomes" id="UP000218287">
    <property type="component" value="Chromosome"/>
</dbReference>
<dbReference type="OrthoDB" id="499075at2"/>
<dbReference type="Pfam" id="PF08659">
    <property type="entry name" value="KR"/>
    <property type="match status" value="1"/>
</dbReference>
<dbReference type="Gene3D" id="3.40.50.150">
    <property type="entry name" value="Vaccinia Virus protein VP39"/>
    <property type="match status" value="1"/>
</dbReference>
<dbReference type="Gene3D" id="1.10.1200.10">
    <property type="entry name" value="ACP-like"/>
    <property type="match status" value="1"/>
</dbReference>
<dbReference type="InterPro" id="IPR014043">
    <property type="entry name" value="Acyl_transferase_dom"/>
</dbReference>
<sequence length="1945" mass="215417">MDDSAKFEQTGSEIAIIGLSGRFPGAKNIAEFWENLQAGVESITFFTDEELISSGVEPAIVDNPKYVKARGVLADAELFDAPFFGFTPKEAEITDPQHRLFLECAWSALENAGYNCENYPGSIGVYAGSSLSSYLFNIYINENIRNSVDAHQIAIGGDKDFLSTRVSYKFNLQGPSYTVQTACSTSLVAVHLACQSLLNGECDMALAGGVSISALRKQGYFYKEGGIGSPDGHCRAFDANAQGTVGGEGVGIVVLKRLEDAIADQDTIYAVIKGSATNNDGSQKVSYTAPRIESQAKVIRTAQVVAEVPPETITYIEAHGTGTSLGDPIEIAALTEAFRASTEKSGFCAIGSLKTNSGHLDAAAGIAGLIKTVLALKHQKIPPSLHYQAPNPQIDFANSPFYVNTQLTDWQTNGTPRRAGVSSFGIGGTNAHVILEEAPLEVKSQKSKGASALGGSADLKQLAFKSEYLLLCLSAKTSTALETATENLVQHLQQNQDINLADVAYTLAVGRKAFEHRRILVCQNLEHSITAFTSPDSPEVFTNYQKSGHSPVVFMFPGQGSQYVDMGRELYESQPEFREQIDYCAELLKPHLNLDLREVLYPQATQTPELTQTAIAQPALFVIEYALAKLWMSWGVHPEAMIGHSIGEYVAATLAGVFSLEDALTLVATRGSLMQQQPGGAMLSVQMSESEIQPFLGEELALAASNSPSSCVVSGTINAIAQLELKLQQQGINYRRLHTSHAFHSPMMDAVVDPLRQLLQQISLHPPQIPLISNVSGTWIDATTATNPDYWAKHLRQTVLFSQGITELLQQPERIFLEVGSGRTLTTFVKQHQKPEVVTLTSLRHPQEQKSDIAFILNTLGRLWLQGIKVDWLSFYRHEKPYHIPLPTYPFERQRYWIEAQPQLFKASNTTDTLWKSVVTTSKIQAQTQPLDAETYFRNQQCLDDLCVAYINLALRNLDIFKDSFTKYNFAELYQQSGIIPRYQQLLHRWLDVLVKYEHLQQEQGLFSNLISLSHDTLNNYLATAKLKLENLPQLVNLVAECGVNLPVVLKGEVEPLELFFNAIHKSRETPQSEIALDTYLKGIMRTGLQQIIKLLPPNINLKILEIGGGQGIATAALLPVLPRERTTYTFTDVGGLLLNRAKENFSAYPFVEYKFLDIEKSPAEQGYELHNFDVVIAVNVLHVTRNINKTLDNVRSLLSSSGLLLLWEITEPQLTFDITDGLLMNPLEDEQRSRGNPFLSQKQWCAALKSHGFAEVAAVSETVAFGEEIFIAQATTANAQSIAFSNYIDHQIEQPVVLGKKPNIADWFYTPTWKRTALPKLTNENKTNQPKCWLVFVDECGVGEKIVQRLKLAGDEVITVKADKAYIRHSDRSYTINPEEPQDYKFLCQKLRKLGQTPTNILHLWSVTPDHPGYLTSQQYESLGFYSLLFLTQAIAESYAKDTLDIRVIANHLQTVTGCEQLCPEKALIMGPCKVIPQEYANITCSSIDVVLAKAESWQEQQLINQLVTEISLQPSQQVIAYRGHHRWVQDFAAIQLDTPIQENPRLRKNGVYLITGGLGGVGLALAEYLAKTVQAKLILVGRSPFPQANEWTQWLSTHDVKDVISQKIRKLQNLQTVGAEIMIFNADVANYEQMSVVVKAVNLQFGQINGVIHAAAVLGGGMMQLKTKKIAADALAPKVQGTRVLKKIFQNTKLDFFVLCSSLSSFVGTSGMVDYTAENAFLDAFAHHDAAQHSNFITSINWDRWHSLGMAVAVEKRHQEITGEELTVGMNMAEGMEAFNLILSSNNLPQIIVSTQDLHSQLQPKKSDISIEEKLANLNRNRATYPRPNLDNAYVAPCNEIEKNLADIWQQLLGIDQVGIHDNFFELGGDSLFATQLVSQLCKNFQVELSYKGFFNSPTIAELSELIVQNIAEQTNLEDLSQALADIEKLSEEEVNNLLTAQS</sequence>
<evidence type="ECO:0000256" key="20">
    <source>
        <dbReference type="ARBA" id="ARBA00084020"/>
    </source>
</evidence>
<evidence type="ECO:0000256" key="18">
    <source>
        <dbReference type="ARBA" id="ARBA00075053"/>
    </source>
</evidence>
<keyword evidence="10" id="KW-0511">Multifunctional enzyme</keyword>
<dbReference type="FunFam" id="1.10.1200.10:FF:000005">
    <property type="entry name" value="Nonribosomal peptide synthetase 1"/>
    <property type="match status" value="1"/>
</dbReference>
<keyword evidence="3" id="KW-0596">Phosphopantetheine</keyword>
<feature type="domain" description="Ketosynthase family 3 (KS3)" evidence="22">
    <location>
        <begin position="11"/>
        <end position="437"/>
    </location>
</feature>
<evidence type="ECO:0000313" key="24">
    <source>
        <dbReference type="Proteomes" id="UP000218287"/>
    </source>
</evidence>
<evidence type="ECO:0000256" key="3">
    <source>
        <dbReference type="ARBA" id="ARBA00022450"/>
    </source>
</evidence>
<dbReference type="InterPro" id="IPR020806">
    <property type="entry name" value="PKS_PP-bd"/>
</dbReference>
<comment type="cofactor">
    <cofactor evidence="2">
        <name>pantetheine 4'-phosphate</name>
        <dbReference type="ChEBI" id="CHEBI:47942"/>
    </cofactor>
</comment>
<dbReference type="GO" id="GO:0016491">
    <property type="term" value="F:oxidoreductase activity"/>
    <property type="evidence" value="ECO:0007669"/>
    <property type="project" value="UniProtKB-KW"/>
</dbReference>
<dbReference type="InterPro" id="IPR049490">
    <property type="entry name" value="C883_1060-like_KR_N"/>
</dbReference>
<keyword evidence="24" id="KW-1185">Reference proteome</keyword>
<dbReference type="SUPFAM" id="SSF47336">
    <property type="entry name" value="ACP-like"/>
    <property type="match status" value="1"/>
</dbReference>
<dbReference type="InterPro" id="IPR009081">
    <property type="entry name" value="PP-bd_ACP"/>
</dbReference>
<dbReference type="CDD" id="cd00833">
    <property type="entry name" value="PKS"/>
    <property type="match status" value="1"/>
</dbReference>
<evidence type="ECO:0000256" key="9">
    <source>
        <dbReference type="ARBA" id="ARBA00023098"/>
    </source>
</evidence>
<dbReference type="Gene3D" id="3.40.366.10">
    <property type="entry name" value="Malonyl-Coenzyme A Acyl Carrier Protein, domain 2"/>
    <property type="match status" value="1"/>
</dbReference>
<dbReference type="GO" id="GO:0004315">
    <property type="term" value="F:3-oxoacyl-[acyl-carrier-protein] synthase activity"/>
    <property type="evidence" value="ECO:0007669"/>
    <property type="project" value="InterPro"/>
</dbReference>
<dbReference type="InterPro" id="IPR057326">
    <property type="entry name" value="KR_dom"/>
</dbReference>
<dbReference type="SUPFAM" id="SSF52151">
    <property type="entry name" value="FabD/lysophospholipase-like"/>
    <property type="match status" value="1"/>
</dbReference>
<evidence type="ECO:0000259" key="21">
    <source>
        <dbReference type="PROSITE" id="PS50075"/>
    </source>
</evidence>
<dbReference type="GO" id="GO:0071770">
    <property type="term" value="P:DIM/DIP cell wall layer assembly"/>
    <property type="evidence" value="ECO:0007669"/>
    <property type="project" value="TreeGrafter"/>
</dbReference>
<dbReference type="FunFam" id="3.40.47.10:FF:000042">
    <property type="entry name" value="Polyketide synthase Pks13"/>
    <property type="match status" value="1"/>
</dbReference>
<dbReference type="PANTHER" id="PTHR43775">
    <property type="entry name" value="FATTY ACID SYNTHASE"/>
    <property type="match status" value="1"/>
</dbReference>
<evidence type="ECO:0000256" key="1">
    <source>
        <dbReference type="ARBA" id="ARBA00001937"/>
    </source>
</evidence>
<keyword evidence="9" id="KW-0443">Lipid metabolism</keyword>
<dbReference type="SMART" id="SM00827">
    <property type="entry name" value="PKS_AT"/>
    <property type="match status" value="1"/>
</dbReference>
<dbReference type="SMART" id="SM00825">
    <property type="entry name" value="PKS_KS"/>
    <property type="match status" value="1"/>
</dbReference>
<dbReference type="GO" id="GO:0034081">
    <property type="term" value="C:polyketide synthase complex"/>
    <property type="evidence" value="ECO:0007669"/>
    <property type="project" value="UniProtKB-ARBA"/>
</dbReference>
<dbReference type="InterPro" id="IPR050091">
    <property type="entry name" value="PKS_NRPS_Biosynth_Enz"/>
</dbReference>
<evidence type="ECO:0000313" key="23">
    <source>
        <dbReference type="EMBL" id="BAY15297.1"/>
    </source>
</evidence>
<dbReference type="InterPro" id="IPR016039">
    <property type="entry name" value="Thiolase-like"/>
</dbReference>
<evidence type="ECO:0000256" key="12">
    <source>
        <dbReference type="ARBA" id="ARBA00051971"/>
    </source>
</evidence>
<keyword evidence="6" id="KW-0276">Fatty acid metabolism</keyword>
<dbReference type="GO" id="GO:0006633">
    <property type="term" value="P:fatty acid biosynthetic process"/>
    <property type="evidence" value="ECO:0007669"/>
    <property type="project" value="InterPro"/>
</dbReference>
<dbReference type="InterPro" id="IPR014031">
    <property type="entry name" value="Ketoacyl_synth_C"/>
</dbReference>
<proteinExistence type="predicted"/>
<dbReference type="SUPFAM" id="SSF55048">
    <property type="entry name" value="Probable ACP-binding domain of malonyl-CoA ACP transacylase"/>
    <property type="match status" value="1"/>
</dbReference>
<evidence type="ECO:0000256" key="17">
    <source>
        <dbReference type="ARBA" id="ARBA00073623"/>
    </source>
</evidence>
<evidence type="ECO:0000256" key="16">
    <source>
        <dbReference type="ARBA" id="ARBA00066974"/>
    </source>
</evidence>
<comment type="cofactor">
    <cofactor evidence="1">
        <name>NADP(+)</name>
        <dbReference type="ChEBI" id="CHEBI:58349"/>
    </cofactor>
</comment>
<evidence type="ECO:0000256" key="7">
    <source>
        <dbReference type="ARBA" id="ARBA00022857"/>
    </source>
</evidence>
<dbReference type="GO" id="GO:0004312">
    <property type="term" value="F:fatty acid synthase activity"/>
    <property type="evidence" value="ECO:0007669"/>
    <property type="project" value="TreeGrafter"/>
</dbReference>
<dbReference type="InterPro" id="IPR036291">
    <property type="entry name" value="NAD(P)-bd_dom_sf"/>
</dbReference>
<accession>A0A1Z4GCT9</accession>
<dbReference type="SUPFAM" id="SSF51735">
    <property type="entry name" value="NAD(P)-binding Rossmann-fold domains"/>
    <property type="match status" value="2"/>
</dbReference>
<evidence type="ECO:0000256" key="19">
    <source>
        <dbReference type="ARBA" id="ARBA00078169"/>
    </source>
</evidence>
<evidence type="ECO:0000256" key="11">
    <source>
        <dbReference type="ARBA" id="ARBA00050973"/>
    </source>
</evidence>
<dbReference type="CDD" id="cd08953">
    <property type="entry name" value="KR_2_SDR_x"/>
    <property type="match status" value="1"/>
</dbReference>
<keyword evidence="7" id="KW-0521">NADP</keyword>
<dbReference type="EC" id="2.3.1.292" evidence="16"/>
<reference evidence="23 24" key="1">
    <citation type="submission" date="2017-06" db="EMBL/GenBank/DDBJ databases">
        <title>Genome sequencing of cyanobaciteial culture collection at National Institute for Environmental Studies (NIES).</title>
        <authorList>
            <person name="Hirose Y."/>
            <person name="Shimura Y."/>
            <person name="Fujisawa T."/>
            <person name="Nakamura Y."/>
            <person name="Kawachi M."/>
        </authorList>
    </citation>
    <scope>NUCLEOTIDE SEQUENCE [LARGE SCALE GENOMIC DNA]</scope>
    <source>
        <strain evidence="23 24">NIES-21</strain>
    </source>
</reference>
<evidence type="ECO:0000256" key="8">
    <source>
        <dbReference type="ARBA" id="ARBA00023002"/>
    </source>
</evidence>
<dbReference type="InterPro" id="IPR016035">
    <property type="entry name" value="Acyl_Trfase/lysoPLipase"/>
</dbReference>
<dbReference type="FunFam" id="3.40.366.10:FF:000002">
    <property type="entry name" value="Probable polyketide synthase 2"/>
    <property type="match status" value="1"/>
</dbReference>
<name>A0A1Z4GCT9_9CYAN</name>
<evidence type="ECO:0000256" key="5">
    <source>
        <dbReference type="ARBA" id="ARBA00022679"/>
    </source>
</evidence>
<comment type="function">
    <text evidence="15">Part of the PpsABCDE complex involved in the biosynthesis of the lipid core common to phthiocerols and phenolphthiocerols by successive additions of malonyl-CoA or methylmalonyl-CoA extender units. PpsA can accept as substrate the activated forms of either icosanoyl (C20), docosanoyl (C22) or lignoceroyl (C24) groups from FadD26, or a (4-hydroxyphenyl)-C17 or (4-hydroxyphenyl)-C19 fatty acyl from FadD29. PpsA initiates the biosynthesis and extends its substrate using a malonyl-CoA extender unit. The PpsB and PpsC proteins add the second and third malonyl-CoA extender units. PpsD adds an (R)-methylmalonyl unit and PpsE adds a second (R)-methylmalonyl unit. The incorporation of the methylmalonyl units results in formation of two branched methyl groups in the elongated product.</text>
</comment>
<keyword evidence="8" id="KW-0560">Oxidoreductase</keyword>
<comment type="catalytic activity">
    <reaction evidence="11">
        <text>17-(4-hydroxyphenyl)heptadecanoyl-[(phenol)carboxyphthiodiolenone synthase] + 2 (S)-methylmalonyl-CoA + 3 malonyl-CoA + 5 NADPH + 10 H(+) = C35-(phenol)carboxyphthiodiolenone-[(phenol)carboxyphthiodiolenone synthase] + 5 CO2 + 5 NADP(+) + 5 CoA + 2 H2O</text>
        <dbReference type="Rhea" id="RHEA:57756"/>
        <dbReference type="Rhea" id="RHEA-COMP:14272"/>
        <dbReference type="Rhea" id="RHEA-COMP:14989"/>
        <dbReference type="ChEBI" id="CHEBI:15377"/>
        <dbReference type="ChEBI" id="CHEBI:15378"/>
        <dbReference type="ChEBI" id="CHEBI:16526"/>
        <dbReference type="ChEBI" id="CHEBI:57287"/>
        <dbReference type="ChEBI" id="CHEBI:57327"/>
        <dbReference type="ChEBI" id="CHEBI:57384"/>
        <dbReference type="ChEBI" id="CHEBI:57783"/>
        <dbReference type="ChEBI" id="CHEBI:58349"/>
        <dbReference type="ChEBI" id="CHEBI:133300"/>
        <dbReference type="ChEBI" id="CHEBI:142259"/>
        <dbReference type="EC" id="2.3.1.292"/>
    </reaction>
</comment>
<keyword evidence="4" id="KW-0597">Phosphoprotein</keyword>
<dbReference type="SMART" id="SM00823">
    <property type="entry name" value="PKS_PP"/>
    <property type="match status" value="1"/>
</dbReference>
<dbReference type="InterPro" id="IPR018201">
    <property type="entry name" value="Ketoacyl_synth_AS"/>
</dbReference>
<dbReference type="Pfam" id="PF22621">
    <property type="entry name" value="CurL-like_PKS_C"/>
    <property type="match status" value="1"/>
</dbReference>
<keyword evidence="5" id="KW-0808">Transferase</keyword>
<dbReference type="Pfam" id="PF00550">
    <property type="entry name" value="PP-binding"/>
    <property type="match status" value="1"/>
</dbReference>
<dbReference type="Gene3D" id="3.30.70.3290">
    <property type="match status" value="1"/>
</dbReference>
<dbReference type="InterPro" id="IPR036736">
    <property type="entry name" value="ACP-like_sf"/>
</dbReference>
<feature type="domain" description="Carrier" evidence="21">
    <location>
        <begin position="1838"/>
        <end position="1913"/>
    </location>
</feature>
<dbReference type="Pfam" id="PF08242">
    <property type="entry name" value="Methyltransf_12"/>
    <property type="match status" value="1"/>
</dbReference>
<evidence type="ECO:0000256" key="4">
    <source>
        <dbReference type="ARBA" id="ARBA00022553"/>
    </source>
</evidence>
<dbReference type="InterPro" id="IPR020841">
    <property type="entry name" value="PKS_Beta-ketoAc_synthase_dom"/>
</dbReference>
<dbReference type="EMBL" id="AP018174">
    <property type="protein sequence ID" value="BAY15297.1"/>
    <property type="molecule type" value="Genomic_DNA"/>
</dbReference>
<evidence type="ECO:0000256" key="14">
    <source>
        <dbReference type="ARBA" id="ARBA00052745"/>
    </source>
</evidence>
<dbReference type="Pfam" id="PF02801">
    <property type="entry name" value="Ketoacyl-synt_C"/>
    <property type="match status" value="1"/>
</dbReference>
<evidence type="ECO:0000259" key="22">
    <source>
        <dbReference type="PROSITE" id="PS52004"/>
    </source>
</evidence>
<evidence type="ECO:0000256" key="15">
    <source>
        <dbReference type="ARBA" id="ARBA00058455"/>
    </source>
</evidence>
<evidence type="ECO:0000256" key="13">
    <source>
        <dbReference type="ARBA" id="ARBA00052119"/>
    </source>
</evidence>
<dbReference type="InterPro" id="IPR014030">
    <property type="entry name" value="Ketoacyl_synth_N"/>
</dbReference>
<dbReference type="PROSITE" id="PS00606">
    <property type="entry name" value="KS3_1"/>
    <property type="match status" value="1"/>
</dbReference>
<dbReference type="GO" id="GO:0005886">
    <property type="term" value="C:plasma membrane"/>
    <property type="evidence" value="ECO:0007669"/>
    <property type="project" value="TreeGrafter"/>
</dbReference>
<dbReference type="PROSITE" id="PS50075">
    <property type="entry name" value="CARRIER"/>
    <property type="match status" value="1"/>
</dbReference>
<comment type="catalytic activity">
    <reaction evidence="14">
        <text>icosanoyl-[(phenol)carboxyphthiodiolenone synthase] + 2 (S)-methylmalonyl-CoA + 3 malonyl-CoA + 5 NADPH + 10 H(+) = C32-carboxyphthiodiolenone-[(phenol)carboxyphthiodiolenone synthase] + 5 CO2 + 5 NADP(+) + 5 CoA + 2 H2O</text>
        <dbReference type="Rhea" id="RHEA:57748"/>
        <dbReference type="Rhea" id="RHEA-COMP:14985"/>
        <dbReference type="Rhea" id="RHEA-COMP:14986"/>
        <dbReference type="ChEBI" id="CHEBI:15377"/>
        <dbReference type="ChEBI" id="CHEBI:15378"/>
        <dbReference type="ChEBI" id="CHEBI:16526"/>
        <dbReference type="ChEBI" id="CHEBI:57287"/>
        <dbReference type="ChEBI" id="CHEBI:57327"/>
        <dbReference type="ChEBI" id="CHEBI:57384"/>
        <dbReference type="ChEBI" id="CHEBI:57783"/>
        <dbReference type="ChEBI" id="CHEBI:58349"/>
        <dbReference type="ChEBI" id="CHEBI:87848"/>
        <dbReference type="ChEBI" id="CHEBI:142236"/>
        <dbReference type="EC" id="2.3.1.292"/>
    </reaction>
</comment>
<dbReference type="InterPro" id="IPR013217">
    <property type="entry name" value="Methyltransf_12"/>
</dbReference>
<evidence type="ECO:0000256" key="2">
    <source>
        <dbReference type="ARBA" id="ARBA00001957"/>
    </source>
</evidence>
<gene>
    <name evidence="23" type="ORF">NIES21_11130</name>
</gene>
<dbReference type="InterPro" id="IPR029063">
    <property type="entry name" value="SAM-dependent_MTases_sf"/>
</dbReference>
<dbReference type="SUPFAM" id="SSF53901">
    <property type="entry name" value="Thiolase-like"/>
    <property type="match status" value="1"/>
</dbReference>
<organism evidence="23 24">
    <name type="scientific">Anabaenopsis circularis NIES-21</name>
    <dbReference type="NCBI Taxonomy" id="1085406"/>
    <lineage>
        <taxon>Bacteria</taxon>
        <taxon>Bacillati</taxon>
        <taxon>Cyanobacteriota</taxon>
        <taxon>Cyanophyceae</taxon>
        <taxon>Nostocales</taxon>
        <taxon>Nodulariaceae</taxon>
        <taxon>Anabaenopsis</taxon>
    </lineage>
</organism>
<evidence type="ECO:0000256" key="10">
    <source>
        <dbReference type="ARBA" id="ARBA00023268"/>
    </source>
</evidence>
<dbReference type="SMART" id="SM00822">
    <property type="entry name" value="PKS_KR"/>
    <property type="match status" value="1"/>
</dbReference>
<dbReference type="SUPFAM" id="SSF53335">
    <property type="entry name" value="S-adenosyl-L-methionine-dependent methyltransferases"/>
    <property type="match status" value="1"/>
</dbReference>
<protein>
    <recommendedName>
        <fullName evidence="17">Phenolphthiocerol/phthiocerol polyketide synthase subunit E</fullName>
        <ecNumber evidence="16">2.3.1.292</ecNumber>
    </recommendedName>
    <alternativeName>
        <fullName evidence="19">(Phenol)carboxyphthiodiolenone synthase subunit E</fullName>
    </alternativeName>
    <alternativeName>
        <fullName evidence="20">Beta-ketoacyl-acyl-carrier-protein synthase I</fullName>
    </alternativeName>
    <alternativeName>
        <fullName evidence="18">Phthiocerol synthesis polyketide synthase type I PpsE</fullName>
    </alternativeName>
</protein>
<dbReference type="InterPro" id="IPR013968">
    <property type="entry name" value="PKS_KR"/>
</dbReference>
<dbReference type="Gene3D" id="3.40.47.10">
    <property type="match status" value="1"/>
</dbReference>
<evidence type="ECO:0000256" key="6">
    <source>
        <dbReference type="ARBA" id="ARBA00022832"/>
    </source>
</evidence>
<comment type="catalytic activity">
    <reaction evidence="12">
        <text>19-(4-hydroxyphenyl)nonadecanoyl-[(phenol)carboxyphthiodiolenone synthase] + 2 (S)-methylmalonyl-CoA + 3 malonyl-CoA + 5 NADPH + 10 H(+) = C37-(phenol)carboxyphthiodiolenone-[(phenol)carboxyphthiodiolenone synthase] + 5 CO2 + 5 NADP(+) + 5 CoA + 2 H2O</text>
        <dbReference type="Rhea" id="RHEA:57760"/>
        <dbReference type="Rhea" id="RHEA-COMP:14273"/>
        <dbReference type="Rhea" id="RHEA-COMP:14990"/>
        <dbReference type="ChEBI" id="CHEBI:15377"/>
        <dbReference type="ChEBI" id="CHEBI:15378"/>
        <dbReference type="ChEBI" id="CHEBI:16526"/>
        <dbReference type="ChEBI" id="CHEBI:57287"/>
        <dbReference type="ChEBI" id="CHEBI:57327"/>
        <dbReference type="ChEBI" id="CHEBI:57384"/>
        <dbReference type="ChEBI" id="CHEBI:57783"/>
        <dbReference type="ChEBI" id="CHEBI:58349"/>
        <dbReference type="ChEBI" id="CHEBI:133301"/>
        <dbReference type="ChEBI" id="CHEBI:142260"/>
        <dbReference type="EC" id="2.3.1.292"/>
    </reaction>
</comment>
<dbReference type="Gene3D" id="3.40.50.720">
    <property type="entry name" value="NAD(P)-binding Rossmann-like Domain"/>
    <property type="match status" value="1"/>
</dbReference>
<dbReference type="PANTHER" id="PTHR43775:SF51">
    <property type="entry name" value="INACTIVE PHENOLPHTHIOCEROL SYNTHESIS POLYKETIDE SYNTHASE TYPE I PKS1-RELATED"/>
    <property type="match status" value="1"/>
</dbReference>
<dbReference type="Pfam" id="PF00109">
    <property type="entry name" value="ketoacyl-synt"/>
    <property type="match status" value="1"/>
</dbReference>
<comment type="catalytic activity">
    <reaction evidence="13">
        <text>docosanoyl-[(phenol)carboxyphthiodiolenone synthase] + 2 (S)-methylmalonyl-CoA + 3 malonyl-CoA + 5 NADPH + 10 H(+) = C34-carboxyphthiodiolenone-[(phenol)carboxyphthiodiolenone synthase] + 5 CO2 + 5 NADP(+) + 5 CoA + 2 H2O</text>
        <dbReference type="Rhea" id="RHEA:57752"/>
        <dbReference type="Rhea" id="RHEA-COMP:14987"/>
        <dbReference type="Rhea" id="RHEA-COMP:14988"/>
        <dbReference type="ChEBI" id="CHEBI:15377"/>
        <dbReference type="ChEBI" id="CHEBI:15378"/>
        <dbReference type="ChEBI" id="CHEBI:16526"/>
        <dbReference type="ChEBI" id="CHEBI:57287"/>
        <dbReference type="ChEBI" id="CHEBI:57327"/>
        <dbReference type="ChEBI" id="CHEBI:57384"/>
        <dbReference type="ChEBI" id="CHEBI:57783"/>
        <dbReference type="ChEBI" id="CHEBI:58349"/>
        <dbReference type="ChEBI" id="CHEBI:142237"/>
        <dbReference type="ChEBI" id="CHEBI:142238"/>
        <dbReference type="EC" id="2.3.1.292"/>
    </reaction>
</comment>
<dbReference type="PROSITE" id="PS52004">
    <property type="entry name" value="KS3_2"/>
    <property type="match status" value="1"/>
</dbReference>
<dbReference type="InterPro" id="IPR016036">
    <property type="entry name" value="Malonyl_transacylase_ACP-bd"/>
</dbReference>
<dbReference type="GO" id="GO:0031177">
    <property type="term" value="F:phosphopantetheine binding"/>
    <property type="evidence" value="ECO:0007669"/>
    <property type="project" value="InterPro"/>
</dbReference>
<dbReference type="InterPro" id="IPR001227">
    <property type="entry name" value="Ac_transferase_dom_sf"/>
</dbReference>
<dbReference type="Pfam" id="PF21394">
    <property type="entry name" value="Beta-ketacyl_N"/>
    <property type="match status" value="1"/>
</dbReference>